<reference evidence="3 4" key="1">
    <citation type="submission" date="2019-06" db="EMBL/GenBank/DDBJ databases">
        <title>WGS assembly of Gossypium darwinii.</title>
        <authorList>
            <person name="Chen Z.J."/>
            <person name="Sreedasyam A."/>
            <person name="Ando A."/>
            <person name="Song Q."/>
            <person name="De L."/>
            <person name="Hulse-Kemp A."/>
            <person name="Ding M."/>
            <person name="Ye W."/>
            <person name="Kirkbride R."/>
            <person name="Jenkins J."/>
            <person name="Plott C."/>
            <person name="Lovell J."/>
            <person name="Lin Y.-M."/>
            <person name="Vaughn R."/>
            <person name="Liu B."/>
            <person name="Li W."/>
            <person name="Simpson S."/>
            <person name="Scheffler B."/>
            <person name="Saski C."/>
            <person name="Grover C."/>
            <person name="Hu G."/>
            <person name="Conover J."/>
            <person name="Carlson J."/>
            <person name="Shu S."/>
            <person name="Boston L."/>
            <person name="Williams M."/>
            <person name="Peterson D."/>
            <person name="Mcgee K."/>
            <person name="Jones D."/>
            <person name="Wendel J."/>
            <person name="Stelly D."/>
            <person name="Grimwood J."/>
            <person name="Schmutz J."/>
        </authorList>
    </citation>
    <scope>NUCLEOTIDE SEQUENCE [LARGE SCALE GENOMIC DNA]</scope>
    <source>
        <strain evidence="3">1808015.09</strain>
    </source>
</reference>
<dbReference type="EMBL" id="CM017711">
    <property type="protein sequence ID" value="TYG45884.1"/>
    <property type="molecule type" value="Genomic_DNA"/>
</dbReference>
<accession>A0A5D2AM27</accession>
<keyword evidence="4" id="KW-1185">Reference proteome</keyword>
<dbReference type="Gene3D" id="1.10.10.60">
    <property type="entry name" value="Homeodomain-like"/>
    <property type="match status" value="1"/>
</dbReference>
<feature type="domain" description="HTH CENPB-type" evidence="2">
    <location>
        <begin position="46"/>
        <end position="119"/>
    </location>
</feature>
<dbReference type="InterPro" id="IPR050863">
    <property type="entry name" value="CenT-Element_Derived"/>
</dbReference>
<dbReference type="SUPFAM" id="SSF46689">
    <property type="entry name" value="Homeodomain-like"/>
    <property type="match status" value="1"/>
</dbReference>
<name>A0A5D2AM27_GOSDA</name>
<evidence type="ECO:0000259" key="2">
    <source>
        <dbReference type="PROSITE" id="PS51253"/>
    </source>
</evidence>
<sequence>MASHLKDVKKSTLTDEMRKVLCDQSIISNTLKRSSEYLSKEIKNNNVKMHKSAKYPEIENVLYEWFLQYQEKVNMTGEMIQTKAKEFLQKMYGDSNSKFNFSIGWLERFKARHGIKSYRRFDALPQIRAKLENFDWEDIYNMDETDLFYPIRRTKKGQGKTYCCGLLQWGYILEGYEIGEINPEKINVLDANHFINVAWNIDQILNYPSENESLMEPPTDEEIIQGVMDVPADDEQYSDDSNVLSHVSPKETFLAVDTLKNYLIQHEKNIPDLVYALLKVKDEIVFDSHAKKKQLAIDAYFSKE</sequence>
<dbReference type="PANTHER" id="PTHR19303">
    <property type="entry name" value="TRANSPOSON"/>
    <property type="match status" value="1"/>
</dbReference>
<organism evidence="3 4">
    <name type="scientific">Gossypium darwinii</name>
    <name type="common">Darwin's cotton</name>
    <name type="synonym">Gossypium barbadense var. darwinii</name>
    <dbReference type="NCBI Taxonomy" id="34276"/>
    <lineage>
        <taxon>Eukaryota</taxon>
        <taxon>Viridiplantae</taxon>
        <taxon>Streptophyta</taxon>
        <taxon>Embryophyta</taxon>
        <taxon>Tracheophyta</taxon>
        <taxon>Spermatophyta</taxon>
        <taxon>Magnoliopsida</taxon>
        <taxon>eudicotyledons</taxon>
        <taxon>Gunneridae</taxon>
        <taxon>Pentapetalae</taxon>
        <taxon>rosids</taxon>
        <taxon>malvids</taxon>
        <taxon>Malvales</taxon>
        <taxon>Malvaceae</taxon>
        <taxon>Malvoideae</taxon>
        <taxon>Gossypium</taxon>
    </lineage>
</organism>
<proteinExistence type="predicted"/>
<dbReference type="SMART" id="SM00674">
    <property type="entry name" value="CENPB"/>
    <property type="match status" value="1"/>
</dbReference>
<dbReference type="GO" id="GO:0003677">
    <property type="term" value="F:DNA binding"/>
    <property type="evidence" value="ECO:0007669"/>
    <property type="project" value="UniProtKB-KW"/>
</dbReference>
<dbReference type="Proteomes" id="UP000323506">
    <property type="component" value="Chromosome D11"/>
</dbReference>
<keyword evidence="1" id="KW-0238">DNA-binding</keyword>
<evidence type="ECO:0000313" key="3">
    <source>
        <dbReference type="EMBL" id="TYG45884.1"/>
    </source>
</evidence>
<dbReference type="PROSITE" id="PS51253">
    <property type="entry name" value="HTH_CENPB"/>
    <property type="match status" value="1"/>
</dbReference>
<dbReference type="AlphaFoldDB" id="A0A5D2AM27"/>
<evidence type="ECO:0000256" key="1">
    <source>
        <dbReference type="ARBA" id="ARBA00023125"/>
    </source>
</evidence>
<evidence type="ECO:0000313" key="4">
    <source>
        <dbReference type="Proteomes" id="UP000323506"/>
    </source>
</evidence>
<protein>
    <recommendedName>
        <fullName evidence="2">HTH CENPB-type domain-containing protein</fullName>
    </recommendedName>
</protein>
<gene>
    <name evidence="3" type="ORF">ES288_D11G211300v1</name>
</gene>
<dbReference type="GO" id="GO:0005634">
    <property type="term" value="C:nucleus"/>
    <property type="evidence" value="ECO:0007669"/>
    <property type="project" value="TreeGrafter"/>
</dbReference>
<dbReference type="Pfam" id="PF03221">
    <property type="entry name" value="HTH_Tnp_Tc5"/>
    <property type="match status" value="1"/>
</dbReference>
<dbReference type="InterPro" id="IPR009057">
    <property type="entry name" value="Homeodomain-like_sf"/>
</dbReference>
<dbReference type="InterPro" id="IPR006600">
    <property type="entry name" value="HTH_CenpB_DNA-bd_dom"/>
</dbReference>
<dbReference type="PANTHER" id="PTHR19303:SF73">
    <property type="entry name" value="PROTEIN PDC2"/>
    <property type="match status" value="1"/>
</dbReference>